<reference evidence="1 2" key="1">
    <citation type="journal article" date="2008" name="BMC Genomics">
        <title>The missing link: Bordetella petrii is endowed with both the metabolic versatility of environmental bacteria and virulence traits of pathogenic Bordetellae.</title>
        <authorList>
            <person name="Gross R."/>
            <person name="Guzman C.A."/>
            <person name="Sebaihia M."/>
            <person name="Martins Dos Santos V.A."/>
            <person name="Pieper D.H."/>
            <person name="Koebnik R."/>
            <person name="Lechner M."/>
            <person name="Bartels D."/>
            <person name="Buhrmester J."/>
            <person name="Choudhuri J.V."/>
            <person name="Ebensen T."/>
            <person name="Gaigalat L."/>
            <person name="Herrmann S."/>
            <person name="Khachane A.N."/>
            <person name="Larisch C."/>
            <person name="Link S."/>
            <person name="Linke B."/>
            <person name="Meyer F."/>
            <person name="Mormann S."/>
            <person name="Nakunst D."/>
            <person name="Rueckert C."/>
            <person name="Schneiker-Bekel S."/>
            <person name="Schulze K."/>
            <person name="Vorhoelter F.J."/>
            <person name="Yevsa T."/>
            <person name="Engle J.T."/>
            <person name="Goldman W.E."/>
            <person name="Puehler A."/>
            <person name="Goebel U.B."/>
            <person name="Goesmann A."/>
            <person name="Bloecker H."/>
            <person name="Kaiser O."/>
            <person name="Martinez-Arias R."/>
        </authorList>
    </citation>
    <scope>NUCLEOTIDE SEQUENCE [LARGE SCALE GENOMIC DNA]</scope>
    <source>
        <strain evidence="2">ATCC BAA-461 / DSM 12804 / CCUG 43448 / CIP 107267 / Se-1111R</strain>
    </source>
</reference>
<name>A9IRY3_BORPD</name>
<dbReference type="EMBL" id="AM902716">
    <property type="protein sequence ID" value="CAP43232.1"/>
    <property type="molecule type" value="Genomic_DNA"/>
</dbReference>
<dbReference type="AlphaFoldDB" id="A9IRY3"/>
<sequence length="56" mass="6027">MKKHVSKLAVAFWLVLIAFFAWDWATSDPVNVRQEPPLIAAGSGQAPTGGHCASTF</sequence>
<proteinExistence type="predicted"/>
<dbReference type="KEGG" id="bpt:Bpet2890"/>
<dbReference type="Proteomes" id="UP000001225">
    <property type="component" value="Chromosome"/>
</dbReference>
<keyword evidence="2" id="KW-1185">Reference proteome</keyword>
<dbReference type="eggNOG" id="ENOG5033BUX">
    <property type="taxonomic scope" value="Bacteria"/>
</dbReference>
<accession>A9IRY3</accession>
<dbReference type="STRING" id="94624.Bpet2890"/>
<protein>
    <submittedName>
        <fullName evidence="1">Uncharacterized protein</fullName>
    </submittedName>
</protein>
<gene>
    <name evidence="1" type="ordered locus">Bpet2890</name>
</gene>
<evidence type="ECO:0000313" key="2">
    <source>
        <dbReference type="Proteomes" id="UP000001225"/>
    </source>
</evidence>
<organism evidence="1 2">
    <name type="scientific">Bordetella petrii (strain ATCC BAA-461 / DSM 12804 / CCUG 43448 / CIP 107267 / Se-1111R)</name>
    <dbReference type="NCBI Taxonomy" id="340100"/>
    <lineage>
        <taxon>Bacteria</taxon>
        <taxon>Pseudomonadati</taxon>
        <taxon>Pseudomonadota</taxon>
        <taxon>Betaproteobacteria</taxon>
        <taxon>Burkholderiales</taxon>
        <taxon>Alcaligenaceae</taxon>
        <taxon>Bordetella</taxon>
    </lineage>
</organism>
<evidence type="ECO:0000313" key="1">
    <source>
        <dbReference type="EMBL" id="CAP43232.1"/>
    </source>
</evidence>